<dbReference type="InterPro" id="IPR010920">
    <property type="entry name" value="LSM_dom_sf"/>
</dbReference>
<dbReference type="Pfam" id="PF01423">
    <property type="entry name" value="LSM"/>
    <property type="match status" value="1"/>
</dbReference>
<name>A0A058ZIH6_FONAL</name>
<dbReference type="EMBL" id="KB932201">
    <property type="protein sequence ID" value="KCV73322.1"/>
    <property type="molecule type" value="Genomic_DNA"/>
</dbReference>
<dbReference type="InterPro" id="IPR047575">
    <property type="entry name" value="Sm"/>
</dbReference>
<dbReference type="Proteomes" id="UP000030693">
    <property type="component" value="Unassembled WGS sequence"/>
</dbReference>
<gene>
    <name evidence="3" type="ORF">H696_00863</name>
</gene>
<sequence>MSYYNRPPPTFTMSDMLPALPHAADPSTQSADPPPPEPELPTGTVVLLEYIDRRVQVELVTGEIYLGVLRTFDQFSNLVLTDVQDRILGDIPVQPADPAAPRVRRQIIDSEVLEGAITIHGESLSCISLLSDEIVPGRHAAPAPATTSSATAASAAAAAAAGPTAPAAGGAPGFPAGGPPSPGGGFITFSNSGLRGSTHSRPPAGSSGRRGDRQQQQQQQQQHRGDSGRSNAGGRGRNNGGNHDRPRHSSQSPPQELADFEDAGHQ</sequence>
<proteinExistence type="predicted"/>
<feature type="compositionally biased region" description="Pro residues" evidence="1">
    <location>
        <begin position="1"/>
        <end position="10"/>
    </location>
</feature>
<feature type="region of interest" description="Disordered" evidence="1">
    <location>
        <begin position="1"/>
        <end position="42"/>
    </location>
</feature>
<dbReference type="AlphaFoldDB" id="A0A058ZIH6"/>
<dbReference type="GeneID" id="20525588"/>
<dbReference type="Gene3D" id="2.30.30.100">
    <property type="match status" value="1"/>
</dbReference>
<feature type="domain" description="Sm" evidence="2">
    <location>
        <begin position="42"/>
        <end position="133"/>
    </location>
</feature>
<dbReference type="OrthoDB" id="10263346at2759"/>
<feature type="compositionally biased region" description="Polar residues" evidence="1">
    <location>
        <begin position="188"/>
        <end position="200"/>
    </location>
</feature>
<dbReference type="InterPro" id="IPR001163">
    <property type="entry name" value="Sm_dom_euk/arc"/>
</dbReference>
<evidence type="ECO:0000259" key="2">
    <source>
        <dbReference type="PROSITE" id="PS52002"/>
    </source>
</evidence>
<dbReference type="PROSITE" id="PS52002">
    <property type="entry name" value="SM"/>
    <property type="match status" value="1"/>
</dbReference>
<accession>A0A058ZIH6</accession>
<evidence type="ECO:0000313" key="3">
    <source>
        <dbReference type="EMBL" id="KCV73322.1"/>
    </source>
</evidence>
<dbReference type="RefSeq" id="XP_009493023.1">
    <property type="nucleotide sequence ID" value="XM_009494748.1"/>
</dbReference>
<dbReference type="SUPFAM" id="SSF50182">
    <property type="entry name" value="Sm-like ribonucleoproteins"/>
    <property type="match status" value="1"/>
</dbReference>
<keyword evidence="4" id="KW-1185">Reference proteome</keyword>
<evidence type="ECO:0000256" key="1">
    <source>
        <dbReference type="SAM" id="MobiDB-lite"/>
    </source>
</evidence>
<organism evidence="3">
    <name type="scientific">Fonticula alba</name>
    <name type="common">Slime mold</name>
    <dbReference type="NCBI Taxonomy" id="691883"/>
    <lineage>
        <taxon>Eukaryota</taxon>
        <taxon>Rotosphaerida</taxon>
        <taxon>Fonticulaceae</taxon>
        <taxon>Fonticula</taxon>
    </lineage>
</organism>
<feature type="compositionally biased region" description="Low complexity" evidence="1">
    <location>
        <begin position="214"/>
        <end position="230"/>
    </location>
</feature>
<protein>
    <recommendedName>
        <fullName evidence="2">Sm domain-containing protein</fullName>
    </recommendedName>
</protein>
<feature type="region of interest" description="Disordered" evidence="1">
    <location>
        <begin position="163"/>
        <end position="266"/>
    </location>
</feature>
<dbReference type="SMART" id="SM00651">
    <property type="entry name" value="Sm"/>
    <property type="match status" value="1"/>
</dbReference>
<reference evidence="3" key="1">
    <citation type="submission" date="2013-04" db="EMBL/GenBank/DDBJ databases">
        <title>The Genome Sequence of Fonticula alba ATCC 38817.</title>
        <authorList>
            <consortium name="The Broad Institute Genomics Platform"/>
            <person name="Russ C."/>
            <person name="Cuomo C."/>
            <person name="Burger G."/>
            <person name="Gray M.W."/>
            <person name="Holland P.W.H."/>
            <person name="King N."/>
            <person name="Lang F.B.F."/>
            <person name="Roger A.J."/>
            <person name="Ruiz-Trillo I."/>
            <person name="Brown M."/>
            <person name="Walker B."/>
            <person name="Young S."/>
            <person name="Zeng Q."/>
            <person name="Gargeya S."/>
            <person name="Fitzgerald M."/>
            <person name="Haas B."/>
            <person name="Abouelleil A."/>
            <person name="Allen A.W."/>
            <person name="Alvarado L."/>
            <person name="Arachchi H.M."/>
            <person name="Berlin A.M."/>
            <person name="Chapman S.B."/>
            <person name="Gainer-Dewar J."/>
            <person name="Goldberg J."/>
            <person name="Griggs A."/>
            <person name="Gujja S."/>
            <person name="Hansen M."/>
            <person name="Howarth C."/>
            <person name="Imamovic A."/>
            <person name="Ireland A."/>
            <person name="Larimer J."/>
            <person name="McCowan C."/>
            <person name="Murphy C."/>
            <person name="Pearson M."/>
            <person name="Poon T.W."/>
            <person name="Priest M."/>
            <person name="Roberts A."/>
            <person name="Saif S."/>
            <person name="Shea T."/>
            <person name="Sisk P."/>
            <person name="Sykes S."/>
            <person name="Wortman J."/>
            <person name="Nusbaum C."/>
            <person name="Birren B."/>
        </authorList>
    </citation>
    <scope>NUCLEOTIDE SEQUENCE [LARGE SCALE GENOMIC DNA]</scope>
    <source>
        <strain evidence="3">ATCC 38817</strain>
    </source>
</reference>
<evidence type="ECO:0000313" key="4">
    <source>
        <dbReference type="Proteomes" id="UP000030693"/>
    </source>
</evidence>
<dbReference type="GO" id="GO:0003723">
    <property type="term" value="F:RNA binding"/>
    <property type="evidence" value="ECO:0007669"/>
    <property type="project" value="InterPro"/>
</dbReference>